<sequence>MGAMEDFNQFIDFCGLMEIPPDGGEPYSWCNGQTGWTRSWAKLDRLLYDSNCLEKFPNLHMRYLARTTSDHAPMLIWLQPNMVRYGPTPFKFQQMWTTHESFKECVLKIWEGNSGESGLWRLAGKLKRLRTALRIWNKEVFGWTGEHIQRLEKELEELDASLQVDHSEEIEYTYLATKVELETLGEREGMRLAQIAKQSWIEKGEASNQFFKQFNGRTSYRVKEMRLRDGTVLDNHEAIHHAAVDYFQNFLGAGPRRDQPDLSAWIQQTISEAENEEFGRLPSPQEEMLANHYAQTKLSCLRTILSEFPRLNYGGFYTVVLEKDAIVMSVASIRIHGVNVAELPLVATSSNYRRKGLCRLLIDSIEEDQKMLQLQEQMNLDLLTLRICNHVSNKIPVFRLMNNRAYDYDQARSVCSKSQD</sequence>
<reference evidence="2" key="1">
    <citation type="submission" date="2023-05" db="EMBL/GenBank/DDBJ databases">
        <authorList>
            <person name="Huff M."/>
        </authorList>
    </citation>
    <scope>NUCLEOTIDE SEQUENCE</scope>
</reference>
<feature type="domain" description="Increased DNA methylation 1 C-terminal" evidence="1">
    <location>
        <begin position="305"/>
        <end position="375"/>
    </location>
</feature>
<dbReference type="PANTHER" id="PTHR33710:SF13">
    <property type="entry name" value="ENDONUCLEASE_EXONUCLEASE_PHOSPHATASE FAMILY PROTEIN"/>
    <property type="match status" value="1"/>
</dbReference>
<accession>A0AAD1ZKY4</accession>
<dbReference type="AlphaFoldDB" id="A0AAD1ZKY4"/>
<evidence type="ECO:0000259" key="1">
    <source>
        <dbReference type="Pfam" id="PF23209"/>
    </source>
</evidence>
<evidence type="ECO:0000313" key="2">
    <source>
        <dbReference type="EMBL" id="CAI9769656.1"/>
    </source>
</evidence>
<dbReference type="Pfam" id="PF23209">
    <property type="entry name" value="IDM1_C"/>
    <property type="match status" value="1"/>
</dbReference>
<proteinExistence type="predicted"/>
<dbReference type="PANTHER" id="PTHR33710">
    <property type="entry name" value="BNAC02G09200D PROTEIN"/>
    <property type="match status" value="1"/>
</dbReference>
<protein>
    <recommendedName>
        <fullName evidence="1">Increased DNA methylation 1 C-terminal domain-containing protein</fullName>
    </recommendedName>
</protein>
<dbReference type="EMBL" id="OU503045">
    <property type="protein sequence ID" value="CAI9769656.1"/>
    <property type="molecule type" value="Genomic_DNA"/>
</dbReference>
<organism evidence="2 3">
    <name type="scientific">Fraxinus pennsylvanica</name>
    <dbReference type="NCBI Taxonomy" id="56036"/>
    <lineage>
        <taxon>Eukaryota</taxon>
        <taxon>Viridiplantae</taxon>
        <taxon>Streptophyta</taxon>
        <taxon>Embryophyta</taxon>
        <taxon>Tracheophyta</taxon>
        <taxon>Spermatophyta</taxon>
        <taxon>Magnoliopsida</taxon>
        <taxon>eudicotyledons</taxon>
        <taxon>Gunneridae</taxon>
        <taxon>Pentapetalae</taxon>
        <taxon>asterids</taxon>
        <taxon>lamiids</taxon>
        <taxon>Lamiales</taxon>
        <taxon>Oleaceae</taxon>
        <taxon>Oleeae</taxon>
        <taxon>Fraxinus</taxon>
    </lineage>
</organism>
<dbReference type="SUPFAM" id="SSF56219">
    <property type="entry name" value="DNase I-like"/>
    <property type="match status" value="1"/>
</dbReference>
<dbReference type="InterPro" id="IPR056511">
    <property type="entry name" value="IDM1_C"/>
</dbReference>
<dbReference type="InterPro" id="IPR016181">
    <property type="entry name" value="Acyl_CoA_acyltransferase"/>
</dbReference>
<evidence type="ECO:0000313" key="3">
    <source>
        <dbReference type="Proteomes" id="UP000834106"/>
    </source>
</evidence>
<dbReference type="Gene3D" id="3.60.10.10">
    <property type="entry name" value="Endonuclease/exonuclease/phosphatase"/>
    <property type="match status" value="1"/>
</dbReference>
<dbReference type="InterPro" id="IPR036691">
    <property type="entry name" value="Endo/exonu/phosph_ase_sf"/>
</dbReference>
<dbReference type="SUPFAM" id="SSF55729">
    <property type="entry name" value="Acyl-CoA N-acyltransferases (Nat)"/>
    <property type="match status" value="1"/>
</dbReference>
<name>A0AAD1ZKY4_9LAMI</name>
<keyword evidence="3" id="KW-1185">Reference proteome</keyword>
<dbReference type="Proteomes" id="UP000834106">
    <property type="component" value="Chromosome 10"/>
</dbReference>
<gene>
    <name evidence="2" type="ORF">FPE_LOCUS16634</name>
</gene>